<name>A0A0G3EG91_9BACT</name>
<dbReference type="RefSeq" id="WP_052881196.1">
    <property type="nucleotide sequence ID" value="NZ_CP010904.1"/>
</dbReference>
<dbReference type="KEGG" id="vbl:L21SP4_00528"/>
<feature type="compositionally biased region" description="Gly residues" evidence="1">
    <location>
        <begin position="175"/>
        <end position="186"/>
    </location>
</feature>
<dbReference type="Pfam" id="PF05991">
    <property type="entry name" value="NYN_YacP"/>
    <property type="match status" value="1"/>
</dbReference>
<evidence type="ECO:0000256" key="1">
    <source>
        <dbReference type="SAM" id="MobiDB-lite"/>
    </source>
</evidence>
<dbReference type="AlphaFoldDB" id="A0A0G3EG91"/>
<organism evidence="2 3">
    <name type="scientific">Kiritimatiella glycovorans</name>
    <dbReference type="NCBI Taxonomy" id="1307763"/>
    <lineage>
        <taxon>Bacteria</taxon>
        <taxon>Pseudomonadati</taxon>
        <taxon>Kiritimatiellota</taxon>
        <taxon>Kiritimatiellia</taxon>
        <taxon>Kiritimatiellales</taxon>
        <taxon>Kiritimatiellaceae</taxon>
        <taxon>Kiritimatiella</taxon>
    </lineage>
</organism>
<feature type="compositionally biased region" description="Basic residues" evidence="1">
    <location>
        <begin position="148"/>
        <end position="159"/>
    </location>
</feature>
<dbReference type="EMBL" id="CP010904">
    <property type="protein sequence ID" value="AKJ63800.1"/>
    <property type="molecule type" value="Genomic_DNA"/>
</dbReference>
<feature type="region of interest" description="Disordered" evidence="1">
    <location>
        <begin position="134"/>
        <end position="210"/>
    </location>
</feature>
<accession>A0A0G3EG91</accession>
<gene>
    <name evidence="2" type="ORF">L21SP4_00528</name>
</gene>
<dbReference type="OrthoDB" id="9792614at2"/>
<dbReference type="InterPro" id="IPR010298">
    <property type="entry name" value="YacP-like"/>
</dbReference>
<keyword evidence="3" id="KW-1185">Reference proteome</keyword>
<evidence type="ECO:0000313" key="2">
    <source>
        <dbReference type="EMBL" id="AKJ63800.1"/>
    </source>
</evidence>
<feature type="compositionally biased region" description="Basic and acidic residues" evidence="1">
    <location>
        <begin position="189"/>
        <end position="210"/>
    </location>
</feature>
<sequence>MINLFTWLGLGPRRVVVDGDAMLKASGCRGKAAPRDQIRVLRQLGRFAQKEKIDMIVVLTGKPLRKAPDDASFEGIHVRYAETSTRAQKKIWNLFRRRRKKTTVVTDDSEMEQRIMEAGGAALRAGTFNKAVNIEGENASGGGSRKSGGGRRRGGRKRSSGSSPRSGKNESRESSGGGDNHGGNKGSGKKNDSDRGSEEDARIREMIDLV</sequence>
<evidence type="ECO:0000313" key="3">
    <source>
        <dbReference type="Proteomes" id="UP000035268"/>
    </source>
</evidence>
<reference evidence="3" key="1">
    <citation type="submission" date="2015-02" db="EMBL/GenBank/DDBJ databases">
        <title>Description and complete genome sequence of the first cultured representative of the subdivision 5 of the Verrucomicrobia phylum.</title>
        <authorList>
            <person name="Spring S."/>
            <person name="Bunk B."/>
            <person name="Sproer C."/>
            <person name="Klenk H.-P."/>
        </authorList>
    </citation>
    <scope>NUCLEOTIDE SEQUENCE [LARGE SCALE GENOMIC DNA]</scope>
    <source>
        <strain evidence="3">L21-Fru-AB</strain>
    </source>
</reference>
<reference evidence="2 3" key="2">
    <citation type="journal article" date="2016" name="ISME J.">
        <title>Characterization of the first cultured representative of Verrucomicrobia subdivision 5 indicates the proposal of a novel phylum.</title>
        <authorList>
            <person name="Spring S."/>
            <person name="Bunk B."/>
            <person name="Sproer C."/>
            <person name="Schumann P."/>
            <person name="Rohde M."/>
            <person name="Tindall B.J."/>
            <person name="Klenk H.P."/>
        </authorList>
    </citation>
    <scope>NUCLEOTIDE SEQUENCE [LARGE SCALE GENOMIC DNA]</scope>
    <source>
        <strain evidence="2 3">L21-Fru-AB</strain>
    </source>
</reference>
<dbReference type="Proteomes" id="UP000035268">
    <property type="component" value="Chromosome"/>
</dbReference>
<proteinExistence type="predicted"/>
<protein>
    <submittedName>
        <fullName evidence="2">YacP-like NYN domain protein</fullName>
    </submittedName>
</protein>